<gene>
    <name evidence="1" type="ORF">EER27_06945</name>
</gene>
<protein>
    <submittedName>
        <fullName evidence="1">SRPBCC family protein</fullName>
    </submittedName>
</protein>
<dbReference type="InterPro" id="IPR019587">
    <property type="entry name" value="Polyketide_cyclase/dehydratase"/>
</dbReference>
<evidence type="ECO:0000313" key="2">
    <source>
        <dbReference type="Proteomes" id="UP000267049"/>
    </source>
</evidence>
<comment type="caution">
    <text evidence="1">The sequence shown here is derived from an EMBL/GenBank/DDBJ whole genome shotgun (WGS) entry which is preliminary data.</text>
</comment>
<dbReference type="EMBL" id="RIBS01000003">
    <property type="protein sequence ID" value="RNF84138.1"/>
    <property type="molecule type" value="Genomic_DNA"/>
</dbReference>
<dbReference type="OrthoDB" id="6024794at2"/>
<dbReference type="CDD" id="cd07821">
    <property type="entry name" value="PYR_PYL_RCAR_like"/>
    <property type="match status" value="1"/>
</dbReference>
<reference evidence="1 2" key="1">
    <citation type="submission" date="2018-11" db="EMBL/GenBank/DDBJ databases">
        <title>Lysobacter cryohumiis sp. nov., isolated from soil in the Tianshan Mountains, Xinjiang, China.</title>
        <authorList>
            <person name="Luo Y."/>
            <person name="Sheng H."/>
        </authorList>
    </citation>
    <scope>NUCLEOTIDE SEQUENCE [LARGE SCALE GENOMIC DNA]</scope>
    <source>
        <strain evidence="1 2">ZS60</strain>
    </source>
</reference>
<dbReference type="Pfam" id="PF10604">
    <property type="entry name" value="Polyketide_cyc2"/>
    <property type="match status" value="1"/>
</dbReference>
<sequence>MASIHRELQLDIDPSDAWAAVRDYTAVHRRLVPGVLVDTVAEPDARVVTFANGLVARELIVSLDDARRRLCWAWVGGQASHHNASMQVFAGDDGGTRMVWITDVLPEALAGPVAELVEQGAAAIRRTLRRSTE</sequence>
<proteinExistence type="predicted"/>
<organism evidence="1 2">
    <name type="scientific">Montanilutibacter psychrotolerans</name>
    <dbReference type="NCBI Taxonomy" id="1327343"/>
    <lineage>
        <taxon>Bacteria</taxon>
        <taxon>Pseudomonadati</taxon>
        <taxon>Pseudomonadota</taxon>
        <taxon>Gammaproteobacteria</taxon>
        <taxon>Lysobacterales</taxon>
        <taxon>Lysobacteraceae</taxon>
        <taxon>Montanilutibacter</taxon>
    </lineage>
</organism>
<dbReference type="InterPro" id="IPR023393">
    <property type="entry name" value="START-like_dom_sf"/>
</dbReference>
<name>A0A3M8SS20_9GAMM</name>
<dbReference type="Gene3D" id="3.30.530.20">
    <property type="match status" value="1"/>
</dbReference>
<dbReference type="SUPFAM" id="SSF55961">
    <property type="entry name" value="Bet v1-like"/>
    <property type="match status" value="1"/>
</dbReference>
<dbReference type="RefSeq" id="WP_123087324.1">
    <property type="nucleotide sequence ID" value="NZ_RIBS01000003.1"/>
</dbReference>
<dbReference type="AlphaFoldDB" id="A0A3M8SS20"/>
<accession>A0A3M8SS20</accession>
<dbReference type="Proteomes" id="UP000267049">
    <property type="component" value="Unassembled WGS sequence"/>
</dbReference>
<evidence type="ECO:0000313" key="1">
    <source>
        <dbReference type="EMBL" id="RNF84138.1"/>
    </source>
</evidence>
<keyword evidence="2" id="KW-1185">Reference proteome</keyword>